<dbReference type="AlphaFoldDB" id="A0A941GNN5"/>
<accession>A0A941GNN5</accession>
<dbReference type="Proteomes" id="UP000767446">
    <property type="component" value="Unassembled WGS sequence"/>
</dbReference>
<proteinExistence type="predicted"/>
<gene>
    <name evidence="1" type="ORF">DSM107014_02540</name>
</gene>
<sequence>MCNFLTALASFPQSELKESLFNFCQIQDEEKKLESQGGEQLLLKRLKYQDKKLKAYLNATLYLICKNAVKCKNPNLIDEYESLLGKVVAESLRVICINLELNAERTLEENLSTWLCEIRRFRYQWLDIVTAARRRREDRLFDVLEETVSQNEAGFTLDEFYNQAQIRNNQSQADITREDAEEFLNKQVRKIRGTIIPRETGIKIYQFPPNIKKLTFQQELKKNIKATSSTNTPVGENGEEEYGDIILGNEQNFWQVLDKVTREKTEEALTIEQRILDWVRNDPENELRDTYPKGYPDCNCHVLINHHNSEKVNLSELQRELGVRQNLSNYCDRTCFPLVYEKILAFYSPNILAKKDNDINPEYARQDDIFRSYIQDDLEFKLRNCFTLNKNGEKFNAQTLTRYMLPIFRQQRAMTAIAQEYGFTNDKLNYFWKKEVLMLLSKIVIEELEADCKITEEIRTGGN</sequence>
<comment type="caution">
    <text evidence="1">The sequence shown here is derived from an EMBL/GenBank/DDBJ whole genome shotgun (WGS) entry which is preliminary data.</text>
</comment>
<organism evidence="1 2">
    <name type="scientific">Gomphosphaeria aponina SAG 52.96 = DSM 107014</name>
    <dbReference type="NCBI Taxonomy" id="1521640"/>
    <lineage>
        <taxon>Bacteria</taxon>
        <taxon>Bacillati</taxon>
        <taxon>Cyanobacteriota</taxon>
        <taxon>Cyanophyceae</taxon>
        <taxon>Oscillatoriophycideae</taxon>
        <taxon>Chroococcales</taxon>
        <taxon>Gomphosphaeriaceae</taxon>
        <taxon>Gomphosphaeria</taxon>
    </lineage>
</organism>
<name>A0A941GNN5_9CHRO</name>
<dbReference type="EMBL" id="JADQBC010000011">
    <property type="protein sequence ID" value="MBR8826775.1"/>
    <property type="molecule type" value="Genomic_DNA"/>
</dbReference>
<reference evidence="1" key="1">
    <citation type="submission" date="2021-02" db="EMBL/GenBank/DDBJ databases">
        <title>Metagenome analyses of Stigonema ocellatum DSM 106950, Chlorogloea purpurea SAG 13.99 and Gomphosphaeria aponina DSM 107014.</title>
        <authorList>
            <person name="Marter P."/>
            <person name="Huang S."/>
        </authorList>
    </citation>
    <scope>NUCLEOTIDE SEQUENCE</scope>
    <source>
        <strain evidence="1">JP213</strain>
    </source>
</reference>
<protein>
    <submittedName>
        <fullName evidence="1">Uncharacterized protein</fullName>
    </submittedName>
</protein>
<evidence type="ECO:0000313" key="1">
    <source>
        <dbReference type="EMBL" id="MBR8826775.1"/>
    </source>
</evidence>
<evidence type="ECO:0000313" key="2">
    <source>
        <dbReference type="Proteomes" id="UP000767446"/>
    </source>
</evidence>